<dbReference type="EMBL" id="OZ035841">
    <property type="protein sequence ID" value="CAL1590769.1"/>
    <property type="molecule type" value="Genomic_DNA"/>
</dbReference>
<dbReference type="Proteomes" id="UP001497482">
    <property type="component" value="Chromosome 19"/>
</dbReference>
<reference evidence="2 3" key="1">
    <citation type="submission" date="2024-04" db="EMBL/GenBank/DDBJ databases">
        <authorList>
            <person name="Waldvogel A.-M."/>
            <person name="Schoenle A."/>
        </authorList>
    </citation>
    <scope>NUCLEOTIDE SEQUENCE [LARGE SCALE GENOMIC DNA]</scope>
</reference>
<evidence type="ECO:0000313" key="2">
    <source>
        <dbReference type="EMBL" id="CAL1590769.1"/>
    </source>
</evidence>
<proteinExistence type="predicted"/>
<evidence type="ECO:0000256" key="1">
    <source>
        <dbReference type="SAM" id="MobiDB-lite"/>
    </source>
</evidence>
<feature type="compositionally biased region" description="Basic residues" evidence="1">
    <location>
        <begin position="30"/>
        <end position="56"/>
    </location>
</feature>
<gene>
    <name evidence="2" type="ORF">KC01_LOCUS20225</name>
</gene>
<keyword evidence="3" id="KW-1185">Reference proteome</keyword>
<accession>A0AAV2KTV7</accession>
<organism evidence="2 3">
    <name type="scientific">Knipowitschia caucasica</name>
    <name type="common">Caucasian dwarf goby</name>
    <name type="synonym">Pomatoschistus caucasicus</name>
    <dbReference type="NCBI Taxonomy" id="637954"/>
    <lineage>
        <taxon>Eukaryota</taxon>
        <taxon>Metazoa</taxon>
        <taxon>Chordata</taxon>
        <taxon>Craniata</taxon>
        <taxon>Vertebrata</taxon>
        <taxon>Euteleostomi</taxon>
        <taxon>Actinopterygii</taxon>
        <taxon>Neopterygii</taxon>
        <taxon>Teleostei</taxon>
        <taxon>Neoteleostei</taxon>
        <taxon>Acanthomorphata</taxon>
        <taxon>Gobiaria</taxon>
        <taxon>Gobiiformes</taxon>
        <taxon>Gobioidei</taxon>
        <taxon>Gobiidae</taxon>
        <taxon>Gobiinae</taxon>
        <taxon>Knipowitschia</taxon>
    </lineage>
</organism>
<sequence length="110" mass="12123">MLRSGSSSRAPTGGFCGGHPTRYSQALTLKHARTRTGSRGSRGSRGRGRCSHKRLSAPRFSADFKLHGPEQKRTPAEPPHDTGLCARRLHSLDTAMKPHRPMLQESSQDY</sequence>
<dbReference type="AlphaFoldDB" id="A0AAV2KTV7"/>
<evidence type="ECO:0000313" key="3">
    <source>
        <dbReference type="Proteomes" id="UP001497482"/>
    </source>
</evidence>
<feature type="region of interest" description="Disordered" evidence="1">
    <location>
        <begin position="1"/>
        <end position="84"/>
    </location>
</feature>
<name>A0AAV2KTV7_KNICA</name>
<protein>
    <submittedName>
        <fullName evidence="2">Uncharacterized protein</fullName>
    </submittedName>
</protein>
<feature type="compositionally biased region" description="Basic and acidic residues" evidence="1">
    <location>
        <begin position="62"/>
        <end position="80"/>
    </location>
</feature>
<feature type="compositionally biased region" description="Polar residues" evidence="1">
    <location>
        <begin position="1"/>
        <end position="10"/>
    </location>
</feature>